<protein>
    <submittedName>
        <fullName evidence="1">Uncharacterized protein</fullName>
    </submittedName>
</protein>
<evidence type="ECO:0000313" key="1">
    <source>
        <dbReference type="EMBL" id="KAF7636332.1"/>
    </source>
</evidence>
<keyword evidence="2" id="KW-1185">Reference proteome</keyword>
<dbReference type="AlphaFoldDB" id="A0A8S9ZSI0"/>
<dbReference type="Proteomes" id="UP000605970">
    <property type="component" value="Unassembled WGS sequence"/>
</dbReference>
<comment type="caution">
    <text evidence="1">The sequence shown here is derived from an EMBL/GenBank/DDBJ whole genome shotgun (WGS) entry which is preliminary data.</text>
</comment>
<dbReference type="EMBL" id="JABEBT010000031">
    <property type="protein sequence ID" value="KAF7636332.1"/>
    <property type="molecule type" value="Genomic_DNA"/>
</dbReference>
<reference evidence="1" key="1">
    <citation type="journal article" date="2020" name="Ecol. Evol.">
        <title>Genome structure and content of the rice root-knot nematode (Meloidogyne graminicola).</title>
        <authorList>
            <person name="Phan N.T."/>
            <person name="Danchin E.G.J."/>
            <person name="Klopp C."/>
            <person name="Perfus-Barbeoch L."/>
            <person name="Kozlowski D.K."/>
            <person name="Koutsovoulos G.D."/>
            <person name="Lopez-Roques C."/>
            <person name="Bouchez O."/>
            <person name="Zahm M."/>
            <person name="Besnard G."/>
            <person name="Bellafiore S."/>
        </authorList>
    </citation>
    <scope>NUCLEOTIDE SEQUENCE</scope>
    <source>
        <strain evidence="1">VN-18</strain>
    </source>
</reference>
<accession>A0A8S9ZSI0</accession>
<gene>
    <name evidence="1" type="ORF">Mgra_00004318</name>
</gene>
<evidence type="ECO:0000313" key="2">
    <source>
        <dbReference type="Proteomes" id="UP000605970"/>
    </source>
</evidence>
<name>A0A8S9ZSI0_9BILA</name>
<proteinExistence type="predicted"/>
<sequence>MEKFSSKLDERQNPFVQMIKKIQFLQNELQLPKIEVSKKLGDRRIDFRTEYNRHGWPISGRCSWEVVPNPGILRRSLEPLQCALTDATARKSLSHIIERT</sequence>
<organism evidence="1 2">
    <name type="scientific">Meloidogyne graminicola</name>
    <dbReference type="NCBI Taxonomy" id="189291"/>
    <lineage>
        <taxon>Eukaryota</taxon>
        <taxon>Metazoa</taxon>
        <taxon>Ecdysozoa</taxon>
        <taxon>Nematoda</taxon>
        <taxon>Chromadorea</taxon>
        <taxon>Rhabditida</taxon>
        <taxon>Tylenchina</taxon>
        <taxon>Tylenchomorpha</taxon>
        <taxon>Tylenchoidea</taxon>
        <taxon>Meloidogynidae</taxon>
        <taxon>Meloidogyninae</taxon>
        <taxon>Meloidogyne</taxon>
    </lineage>
</organism>